<comment type="subcellular location">
    <subcellularLocation>
        <location evidence="1">Cell envelope</location>
    </subcellularLocation>
</comment>
<dbReference type="Pfam" id="PF09375">
    <property type="entry name" value="Peptidase_M75"/>
    <property type="match status" value="1"/>
</dbReference>
<evidence type="ECO:0000313" key="5">
    <source>
        <dbReference type="EMBL" id="SHO61233.1"/>
    </source>
</evidence>
<reference evidence="6" key="1">
    <citation type="submission" date="2016-12" db="EMBL/GenBank/DDBJ databases">
        <authorList>
            <person name="Varghese N."/>
            <person name="Submissions S."/>
        </authorList>
    </citation>
    <scope>NUCLEOTIDE SEQUENCE [LARGE SCALE GENOMIC DNA]</scope>
    <source>
        <strain evidence="6">DSM 25035</strain>
    </source>
</reference>
<dbReference type="InterPro" id="IPR018976">
    <property type="entry name" value="Imelysin-like"/>
</dbReference>
<organism evidence="5 6">
    <name type="scientific">Algoriphagus zhangzhouensis</name>
    <dbReference type="NCBI Taxonomy" id="1073327"/>
    <lineage>
        <taxon>Bacteria</taxon>
        <taxon>Pseudomonadati</taxon>
        <taxon>Bacteroidota</taxon>
        <taxon>Cytophagia</taxon>
        <taxon>Cytophagales</taxon>
        <taxon>Cyclobacteriaceae</taxon>
        <taxon>Algoriphagus</taxon>
    </lineage>
</organism>
<keyword evidence="2 3" id="KW-0732">Signal</keyword>
<evidence type="ECO:0000313" key="6">
    <source>
        <dbReference type="Proteomes" id="UP000184609"/>
    </source>
</evidence>
<accession>A0A1M7Z8G0</accession>
<evidence type="ECO:0000259" key="4">
    <source>
        <dbReference type="Pfam" id="PF09375"/>
    </source>
</evidence>
<feature type="signal peptide" evidence="3">
    <location>
        <begin position="1"/>
        <end position="21"/>
    </location>
</feature>
<dbReference type="InterPro" id="IPR038352">
    <property type="entry name" value="Imelysin_sf"/>
</dbReference>
<dbReference type="EMBL" id="FRXN01000002">
    <property type="protein sequence ID" value="SHO61233.1"/>
    <property type="molecule type" value="Genomic_DNA"/>
</dbReference>
<dbReference type="Proteomes" id="UP000184609">
    <property type="component" value="Unassembled WGS sequence"/>
</dbReference>
<dbReference type="STRING" id="1073327.SAMN04488108_1200"/>
<dbReference type="PROSITE" id="PS51257">
    <property type="entry name" value="PROKAR_LIPOPROTEIN"/>
    <property type="match status" value="1"/>
</dbReference>
<keyword evidence="6" id="KW-1185">Reference proteome</keyword>
<dbReference type="AlphaFoldDB" id="A0A1M7Z8G0"/>
<dbReference type="OrthoDB" id="650514at2"/>
<evidence type="ECO:0000256" key="2">
    <source>
        <dbReference type="ARBA" id="ARBA00022729"/>
    </source>
</evidence>
<dbReference type="InterPro" id="IPR034984">
    <property type="entry name" value="Imelysin-like_IPPA"/>
</dbReference>
<feature type="domain" description="Imelysin-like" evidence="4">
    <location>
        <begin position="50"/>
        <end position="355"/>
    </location>
</feature>
<dbReference type="Gene3D" id="1.20.1420.20">
    <property type="entry name" value="M75 peptidase, HXXE motif"/>
    <property type="match status" value="1"/>
</dbReference>
<protein>
    <submittedName>
        <fullName evidence="5">Imelysin</fullName>
    </submittedName>
</protein>
<proteinExistence type="predicted"/>
<dbReference type="CDD" id="cd14659">
    <property type="entry name" value="Imelysin-like_IPPA"/>
    <property type="match status" value="1"/>
</dbReference>
<gene>
    <name evidence="5" type="ORF">SAMN04488108_1200</name>
</gene>
<dbReference type="GO" id="GO:0030313">
    <property type="term" value="C:cell envelope"/>
    <property type="evidence" value="ECO:0007669"/>
    <property type="project" value="UniProtKB-SubCell"/>
</dbReference>
<sequence>MKNQILKPFLFILSLSFLSFGCVEDSEKDEPTDSNLDREVLLANWADSFIIPGYERFDQKFQVLKTEAGDFQQEPTTQSLQDLREALKAAYISWQEVEMFEVGPAEQVTLRNFFNIYPADIEGITSNISQESYNLNLPASYSRQGFPALDYLINGVAAEEGDVLAFYLDESEGQQRLDYLMTLVGRMNELLSQVLVSWKSGYREQFISKTGLDIGSSTGGMVNAFTLYYERHVRTGKIGIPSGATIATGGNVNPDKIESFYYPSISRELAITANRASMDFFSGKSSTGTGASFKSYLNGIEAKDPSTGTLLSSDVLAQFELVQNKLNALNPNLKDQISTDNSAMIEVHTEMQKLVRMLKVDMSSAMSITITYTDNDGD</sequence>
<evidence type="ECO:0000256" key="1">
    <source>
        <dbReference type="ARBA" id="ARBA00004196"/>
    </source>
</evidence>
<feature type="chain" id="PRO_5013269326" evidence="3">
    <location>
        <begin position="22"/>
        <end position="378"/>
    </location>
</feature>
<dbReference type="RefSeq" id="WP_073570893.1">
    <property type="nucleotide sequence ID" value="NZ_FRXN01000002.1"/>
</dbReference>
<name>A0A1M7Z8G0_9BACT</name>
<evidence type="ECO:0000256" key="3">
    <source>
        <dbReference type="SAM" id="SignalP"/>
    </source>
</evidence>